<evidence type="ECO:0000313" key="1">
    <source>
        <dbReference type="EMBL" id="AGH45463.1"/>
    </source>
</evidence>
<sequence length="57" mass="6735">MKFYDTGEFKQNELTFKYKVYGDKITSNTDNSIMLELTIRKDGSLIDGEDIDFFKRN</sequence>
<dbReference type="Proteomes" id="UP000011864">
    <property type="component" value="Chromosome"/>
</dbReference>
<keyword evidence="2" id="KW-1185">Reference proteome</keyword>
<name>K6YZD6_9ALTE</name>
<dbReference type="AlphaFoldDB" id="K6YZD6"/>
<dbReference type="EMBL" id="CP003837">
    <property type="protein sequence ID" value="AGH45463.1"/>
    <property type="molecule type" value="Genomic_DNA"/>
</dbReference>
<proteinExistence type="predicted"/>
<dbReference type="HOGENOM" id="CLU_2992590_0_0_6"/>
<accession>K6YZD6</accession>
<dbReference type="PATRIC" id="fig|1129794.4.peg.3335"/>
<gene>
    <name evidence="1" type="ORF">C427_3354</name>
</gene>
<organism evidence="1 2">
    <name type="scientific">Paraglaciecola psychrophila 170</name>
    <dbReference type="NCBI Taxonomy" id="1129794"/>
    <lineage>
        <taxon>Bacteria</taxon>
        <taxon>Pseudomonadati</taxon>
        <taxon>Pseudomonadota</taxon>
        <taxon>Gammaproteobacteria</taxon>
        <taxon>Alteromonadales</taxon>
        <taxon>Alteromonadaceae</taxon>
        <taxon>Paraglaciecola</taxon>
    </lineage>
</organism>
<dbReference type="STRING" id="1129794.C427_3354"/>
<dbReference type="KEGG" id="gps:C427_3354"/>
<evidence type="ECO:0000313" key="2">
    <source>
        <dbReference type="Proteomes" id="UP000011864"/>
    </source>
</evidence>
<protein>
    <submittedName>
        <fullName evidence="1">Uncharacterized protein</fullName>
    </submittedName>
</protein>
<reference evidence="1 2" key="1">
    <citation type="journal article" date="2013" name="Genome Announc.">
        <title>Complete Genome Sequence of Glaciecola psychrophila Strain 170T.</title>
        <authorList>
            <person name="Yin J."/>
            <person name="Chen J."/>
            <person name="Liu G."/>
            <person name="Yu Y."/>
            <person name="Song L."/>
            <person name="Wang X."/>
            <person name="Qu X."/>
        </authorList>
    </citation>
    <scope>NUCLEOTIDE SEQUENCE [LARGE SCALE GENOMIC DNA]</scope>
    <source>
        <strain evidence="1 2">170</strain>
    </source>
</reference>